<reference evidence="1 2" key="1">
    <citation type="submission" date="2018-04" db="EMBL/GenBank/DDBJ databases">
        <title>Genomic Encyclopedia of Type Strains, Phase III (KMG-III): the genomes of soil and plant-associated and newly described type strains.</title>
        <authorList>
            <person name="Whitman W."/>
        </authorList>
    </citation>
    <scope>NUCLEOTIDE SEQUENCE [LARGE SCALE GENOMIC DNA]</scope>
    <source>
        <strain evidence="1 2">MA-olki</strain>
    </source>
</reference>
<dbReference type="AlphaFoldDB" id="A0A2T5UCV8"/>
<sequence>MNGFYDKETTTPNDYLTKKWGLERELEHLTKPHPNEAWLNEELTSSGGAFIVAMVPDPRTGRPIRVLYDDNGTAKVLTLKLGRDDPYNHAQAIRDGIRAAMSKTCSDAVRTKVKEADILANRVNANEVLDGKIEDKIVCRSNADKIVCQSDSGTRAS</sequence>
<dbReference type="EMBL" id="QAYE01000001">
    <property type="protein sequence ID" value="PTW49349.1"/>
    <property type="molecule type" value="Genomic_DNA"/>
</dbReference>
<evidence type="ECO:0000313" key="1">
    <source>
        <dbReference type="EMBL" id="PTW49349.1"/>
    </source>
</evidence>
<name>A0A2T5UCV8_9SPHN</name>
<accession>A0A2T5UCV8</accession>
<dbReference type="GeneID" id="91004918"/>
<evidence type="ECO:0000313" key="2">
    <source>
        <dbReference type="Proteomes" id="UP000244013"/>
    </source>
</evidence>
<protein>
    <submittedName>
        <fullName evidence="1">Uncharacterized protein</fullName>
    </submittedName>
</protein>
<organism evidence="1 2">
    <name type="scientific">Sphingomonas faeni</name>
    <dbReference type="NCBI Taxonomy" id="185950"/>
    <lineage>
        <taxon>Bacteria</taxon>
        <taxon>Pseudomonadati</taxon>
        <taxon>Pseudomonadota</taxon>
        <taxon>Alphaproteobacteria</taxon>
        <taxon>Sphingomonadales</taxon>
        <taxon>Sphingomonadaceae</taxon>
        <taxon>Sphingomonas</taxon>
    </lineage>
</organism>
<dbReference type="Proteomes" id="UP000244013">
    <property type="component" value="Unassembled WGS sequence"/>
</dbReference>
<comment type="caution">
    <text evidence="1">The sequence shown here is derived from an EMBL/GenBank/DDBJ whole genome shotgun (WGS) entry which is preliminary data.</text>
</comment>
<gene>
    <name evidence="1" type="ORF">C8J25_101857</name>
</gene>
<dbReference type="RefSeq" id="WP_146173285.1">
    <property type="nucleotide sequence ID" value="NZ_QAYE01000001.1"/>
</dbReference>
<proteinExistence type="predicted"/>